<feature type="region of interest" description="Disordered" evidence="1">
    <location>
        <begin position="1"/>
        <end position="21"/>
    </location>
</feature>
<evidence type="ECO:0000313" key="3">
    <source>
        <dbReference type="EMBL" id="KZM34979.1"/>
    </source>
</evidence>
<dbReference type="PATRIC" id="fig|43678.3.peg.2456"/>
<organism evidence="3 4">
    <name type="scientific">Oerskovia enterophila</name>
    <dbReference type="NCBI Taxonomy" id="43678"/>
    <lineage>
        <taxon>Bacteria</taxon>
        <taxon>Bacillati</taxon>
        <taxon>Actinomycetota</taxon>
        <taxon>Actinomycetes</taxon>
        <taxon>Micrococcales</taxon>
        <taxon>Cellulomonadaceae</taxon>
        <taxon>Oerskovia</taxon>
    </lineage>
</organism>
<gene>
    <name evidence="3" type="ORF">OJAG_23520</name>
</gene>
<dbReference type="AlphaFoldDB" id="A0A163R9G3"/>
<accession>A0A163R9G3</accession>
<dbReference type="NCBIfam" id="NF033206">
    <property type="entry name" value="ScyE_fam"/>
    <property type="match status" value="1"/>
</dbReference>
<protein>
    <recommendedName>
        <fullName evidence="5">ScyD/ScyE family protein</fullName>
    </recommendedName>
</protein>
<dbReference type="EMBL" id="LRIE01000075">
    <property type="protein sequence ID" value="KZM34979.1"/>
    <property type="molecule type" value="Genomic_DNA"/>
</dbReference>
<comment type="caution">
    <text evidence="3">The sequence shown here is derived from an EMBL/GenBank/DDBJ whole genome shotgun (WGS) entry which is preliminary data.</text>
</comment>
<dbReference type="InterPro" id="IPR048031">
    <property type="entry name" value="ScyD/ScyE-like"/>
</dbReference>
<dbReference type="OrthoDB" id="928769at2"/>
<name>A0A163R9G3_9CELL</name>
<keyword evidence="2" id="KW-0732">Signal</keyword>
<dbReference type="Proteomes" id="UP000076447">
    <property type="component" value="Unassembled WGS sequence"/>
</dbReference>
<sequence>MIRKTKSIRRPRTTRGPQRTGTIGVALALVGALALGATPAQAHDDRHGHGGGGGGLPTPGSPQTLATGLLGPLSLGVGDDGSSYASQNFGGFVTEVNRRGQQNVYAAAVPGSEISAVSTDGRRVLFTEGTPDGSSVLLQERDKRGKIRTVADIGAHEQATNPDGGVIYGFRDLAPDCAAQVPTEAGGASHPGEVYSHPYASTTIDGTTYVADAGANAIWSVDRRGTVRTVAVLPAQPLAVTAEVAAATGMPECTIGHTYYNEPVPTDVERGPDGRLFVSLLPGGPEDPSLGARGAVYTVSQRGKVSFYAGGLLTATNLAVSPRGDVYVAELFASRISVIRKGTTTPVPFAEVVMPGALEWTSSALYVTSDVLAGLPTGPEEPGEPGGTSMLSPTDSARHRPTPTPTPEPVPGGTLVKIPLKGGR</sequence>
<evidence type="ECO:0000256" key="2">
    <source>
        <dbReference type="SAM" id="SignalP"/>
    </source>
</evidence>
<dbReference type="STRING" id="43678.OJAG_23520"/>
<evidence type="ECO:0000313" key="4">
    <source>
        <dbReference type="Proteomes" id="UP000076447"/>
    </source>
</evidence>
<dbReference type="SUPFAM" id="SSF63829">
    <property type="entry name" value="Calcium-dependent phosphotriesterase"/>
    <property type="match status" value="1"/>
</dbReference>
<evidence type="ECO:0000256" key="1">
    <source>
        <dbReference type="SAM" id="MobiDB-lite"/>
    </source>
</evidence>
<feature type="signal peptide" evidence="2">
    <location>
        <begin position="1"/>
        <end position="42"/>
    </location>
</feature>
<dbReference type="InterPro" id="IPR011042">
    <property type="entry name" value="6-blade_b-propeller_TolB-like"/>
</dbReference>
<feature type="compositionally biased region" description="Basic residues" evidence="1">
    <location>
        <begin position="1"/>
        <end position="13"/>
    </location>
</feature>
<evidence type="ECO:0008006" key="5">
    <source>
        <dbReference type="Google" id="ProtNLM"/>
    </source>
</evidence>
<feature type="chain" id="PRO_5007845342" description="ScyD/ScyE family protein" evidence="2">
    <location>
        <begin position="43"/>
        <end position="424"/>
    </location>
</feature>
<proteinExistence type="predicted"/>
<dbReference type="RefSeq" id="WP_068708742.1">
    <property type="nucleotide sequence ID" value="NZ_LRIE01000075.1"/>
</dbReference>
<reference evidence="3 4" key="1">
    <citation type="submission" date="2016-01" db="EMBL/GenBank/DDBJ databases">
        <title>Genome sequence of Oerskovia enterophila VJag, an agar and cellulose degrading bacterium.</title>
        <authorList>
            <person name="Poehlein A."/>
            <person name="Jag V."/>
            <person name="Bengelsdorf F."/>
            <person name="Duerre P."/>
            <person name="Daniel R."/>
        </authorList>
    </citation>
    <scope>NUCLEOTIDE SEQUENCE [LARGE SCALE GENOMIC DNA]</scope>
    <source>
        <strain evidence="3 4">VJag</strain>
    </source>
</reference>
<dbReference type="Gene3D" id="2.120.10.30">
    <property type="entry name" value="TolB, C-terminal domain"/>
    <property type="match status" value="1"/>
</dbReference>
<feature type="region of interest" description="Disordered" evidence="1">
    <location>
        <begin position="375"/>
        <end position="424"/>
    </location>
</feature>
<feature type="region of interest" description="Disordered" evidence="1">
    <location>
        <begin position="39"/>
        <end position="72"/>
    </location>
</feature>